<keyword evidence="6" id="KW-0479">Metal-binding</keyword>
<keyword evidence="7" id="KW-0378">Hydrolase</keyword>
<feature type="transmembrane region" description="Helical" evidence="13">
    <location>
        <begin position="93"/>
        <end position="114"/>
    </location>
</feature>
<evidence type="ECO:0000256" key="9">
    <source>
        <dbReference type="ARBA" id="ARBA00022989"/>
    </source>
</evidence>
<feature type="transmembrane region" description="Helical" evidence="13">
    <location>
        <begin position="126"/>
        <end position="146"/>
    </location>
</feature>
<dbReference type="GO" id="GO:0006508">
    <property type="term" value="P:proteolysis"/>
    <property type="evidence" value="ECO:0007669"/>
    <property type="project" value="UniProtKB-KW"/>
</dbReference>
<feature type="region of interest" description="Disordered" evidence="12">
    <location>
        <begin position="1"/>
        <end position="86"/>
    </location>
</feature>
<accession>A0A286DSG9</accession>
<evidence type="ECO:0000256" key="6">
    <source>
        <dbReference type="ARBA" id="ARBA00022723"/>
    </source>
</evidence>
<comment type="similarity">
    <text evidence="3">Belongs to the peptidase M50B family.</text>
</comment>
<organism evidence="15 16">
    <name type="scientific">Streptomyces zhaozhouensis</name>
    <dbReference type="NCBI Taxonomy" id="1300267"/>
    <lineage>
        <taxon>Bacteria</taxon>
        <taxon>Bacillati</taxon>
        <taxon>Actinomycetota</taxon>
        <taxon>Actinomycetes</taxon>
        <taxon>Kitasatosporales</taxon>
        <taxon>Streptomycetaceae</taxon>
        <taxon>Streptomyces</taxon>
    </lineage>
</organism>
<evidence type="ECO:0000256" key="7">
    <source>
        <dbReference type="ARBA" id="ARBA00022801"/>
    </source>
</evidence>
<keyword evidence="16" id="KW-1185">Reference proteome</keyword>
<evidence type="ECO:0000256" key="2">
    <source>
        <dbReference type="ARBA" id="ARBA00004141"/>
    </source>
</evidence>
<comment type="cofactor">
    <cofactor evidence="1">
        <name>Zn(2+)</name>
        <dbReference type="ChEBI" id="CHEBI:29105"/>
    </cofactor>
</comment>
<proteinExistence type="inferred from homology"/>
<feature type="transmembrane region" description="Helical" evidence="13">
    <location>
        <begin position="186"/>
        <end position="209"/>
    </location>
</feature>
<evidence type="ECO:0000313" key="16">
    <source>
        <dbReference type="Proteomes" id="UP000219072"/>
    </source>
</evidence>
<evidence type="ECO:0000256" key="8">
    <source>
        <dbReference type="ARBA" id="ARBA00022833"/>
    </source>
</evidence>
<dbReference type="AlphaFoldDB" id="A0A286DSG9"/>
<keyword evidence="9 13" id="KW-1133">Transmembrane helix</keyword>
<keyword evidence="10" id="KW-0482">Metalloprotease</keyword>
<keyword evidence="11 13" id="KW-0472">Membrane</keyword>
<keyword evidence="8" id="KW-0862">Zinc</keyword>
<dbReference type="RefSeq" id="WP_245880414.1">
    <property type="nucleotide sequence ID" value="NZ_OCNE01000003.1"/>
</dbReference>
<comment type="subcellular location">
    <subcellularLocation>
        <location evidence="2">Membrane</location>
        <topology evidence="2">Multi-pass membrane protein</topology>
    </subcellularLocation>
</comment>
<sequence>MAKTTTDRSPEPEEPEEPERPGEPGRPEAPTRPEPGDDPHDPAARTPRTARDSRESARVSRESAPAGREDGEKGRPRDPGRPRGALLMGRVRGVPVLVTPSWFLVAALITLLFGHQLDRALPELGAARYLVALFFAVAFYGSVLVHELAHTYVALRLGLPVHRVQIQFVGGASEIDDRSATPARDLAVVGAGPLLSLLLGGVFALGLLVVEPGTVPGVLIAALMISNLIVAAFNLLPGLPLDGGRMLRAALWWRTGDMLRATVITVWAGRVLALLVLVGFPTATHLLMGDRAAFGGLQPLLDALLAAVLAAVIWLSAGRSLRIARREARLPELTARSLLRRAVPVAPETSLAEALRRANEVGANALLVEDDDGTPLALVREAAVATVAEERRPWVPVIAVAEELTEGMRVPDDLAGERLLEHLDATPASEYLVVTADGTTCGVLSARDVDRVLAAMERGEPAPAR</sequence>
<evidence type="ECO:0000256" key="5">
    <source>
        <dbReference type="ARBA" id="ARBA00022692"/>
    </source>
</evidence>
<evidence type="ECO:0000256" key="3">
    <source>
        <dbReference type="ARBA" id="ARBA00007931"/>
    </source>
</evidence>
<feature type="domain" description="Peptidase M50" evidence="14">
    <location>
        <begin position="220"/>
        <end position="277"/>
    </location>
</feature>
<dbReference type="GO" id="GO:0008237">
    <property type="term" value="F:metallopeptidase activity"/>
    <property type="evidence" value="ECO:0007669"/>
    <property type="project" value="UniProtKB-KW"/>
</dbReference>
<feature type="transmembrane region" description="Helical" evidence="13">
    <location>
        <begin position="258"/>
        <end position="280"/>
    </location>
</feature>
<evidence type="ECO:0000259" key="14">
    <source>
        <dbReference type="Pfam" id="PF02163"/>
    </source>
</evidence>
<evidence type="ECO:0000256" key="1">
    <source>
        <dbReference type="ARBA" id="ARBA00001947"/>
    </source>
</evidence>
<dbReference type="Pfam" id="PF02163">
    <property type="entry name" value="Peptidase_M50"/>
    <property type="match status" value="2"/>
</dbReference>
<reference evidence="15 16" key="1">
    <citation type="submission" date="2017-09" db="EMBL/GenBank/DDBJ databases">
        <authorList>
            <person name="Ehlers B."/>
            <person name="Leendertz F.H."/>
        </authorList>
    </citation>
    <scope>NUCLEOTIDE SEQUENCE [LARGE SCALE GENOMIC DNA]</scope>
    <source>
        <strain evidence="15 16">CGMCC 4.7095</strain>
    </source>
</reference>
<evidence type="ECO:0000256" key="13">
    <source>
        <dbReference type="SAM" id="Phobius"/>
    </source>
</evidence>
<evidence type="ECO:0000313" key="15">
    <source>
        <dbReference type="EMBL" id="SOD61504.1"/>
    </source>
</evidence>
<dbReference type="InterPro" id="IPR046342">
    <property type="entry name" value="CBS_dom_sf"/>
</dbReference>
<dbReference type="SUPFAM" id="SSF54631">
    <property type="entry name" value="CBS-domain pair"/>
    <property type="match status" value="1"/>
</dbReference>
<evidence type="ECO:0000256" key="12">
    <source>
        <dbReference type="SAM" id="MobiDB-lite"/>
    </source>
</evidence>
<evidence type="ECO:0000256" key="10">
    <source>
        <dbReference type="ARBA" id="ARBA00023049"/>
    </source>
</evidence>
<dbReference type="CDD" id="cd06164">
    <property type="entry name" value="S2P-M50_SpoIVFB_CBS"/>
    <property type="match status" value="1"/>
</dbReference>
<dbReference type="GO" id="GO:0046872">
    <property type="term" value="F:metal ion binding"/>
    <property type="evidence" value="ECO:0007669"/>
    <property type="project" value="UniProtKB-KW"/>
</dbReference>
<evidence type="ECO:0000256" key="11">
    <source>
        <dbReference type="ARBA" id="ARBA00023136"/>
    </source>
</evidence>
<dbReference type="PANTHER" id="PTHR39188">
    <property type="entry name" value="MEMBRANE-ASSOCIATED ZINC METALLOPROTEASE M50B"/>
    <property type="match status" value="1"/>
</dbReference>
<feature type="compositionally biased region" description="Basic and acidic residues" evidence="12">
    <location>
        <begin position="18"/>
        <end position="81"/>
    </location>
</feature>
<keyword evidence="4 15" id="KW-0645">Protease</keyword>
<keyword evidence="5 13" id="KW-0812">Transmembrane</keyword>
<feature type="transmembrane region" description="Helical" evidence="13">
    <location>
        <begin position="300"/>
        <end position="317"/>
    </location>
</feature>
<feature type="domain" description="Peptidase M50" evidence="14">
    <location>
        <begin position="134"/>
        <end position="209"/>
    </location>
</feature>
<dbReference type="EMBL" id="OCNE01000003">
    <property type="protein sequence ID" value="SOD61504.1"/>
    <property type="molecule type" value="Genomic_DNA"/>
</dbReference>
<name>A0A286DSG9_9ACTN</name>
<dbReference type="PANTHER" id="PTHR39188:SF3">
    <property type="entry name" value="STAGE IV SPORULATION PROTEIN FB"/>
    <property type="match status" value="1"/>
</dbReference>
<dbReference type="Proteomes" id="UP000219072">
    <property type="component" value="Unassembled WGS sequence"/>
</dbReference>
<dbReference type="InterPro" id="IPR008915">
    <property type="entry name" value="Peptidase_M50"/>
</dbReference>
<dbReference type="Gene3D" id="3.10.580.10">
    <property type="entry name" value="CBS-domain"/>
    <property type="match status" value="1"/>
</dbReference>
<evidence type="ECO:0000256" key="4">
    <source>
        <dbReference type="ARBA" id="ARBA00022670"/>
    </source>
</evidence>
<gene>
    <name evidence="15" type="ORF">SAMN06297387_103201</name>
</gene>
<feature type="transmembrane region" description="Helical" evidence="13">
    <location>
        <begin position="215"/>
        <end position="237"/>
    </location>
</feature>
<dbReference type="GO" id="GO:0016020">
    <property type="term" value="C:membrane"/>
    <property type="evidence" value="ECO:0007669"/>
    <property type="project" value="UniProtKB-SubCell"/>
</dbReference>
<protein>
    <submittedName>
        <fullName evidence="15">Zn-dependent protease (Includes SpoIVFB)</fullName>
    </submittedName>
</protein>
<feature type="compositionally biased region" description="Basic and acidic residues" evidence="12">
    <location>
        <begin position="1"/>
        <end position="11"/>
    </location>
</feature>